<accession>A0A443I5W7</accession>
<sequence>MLMQQQHQVGDLSLEAYGSNLDDIQKALSSKTWFGFDLDDTLHEFRKASASASSAVFKAIRNENPNIRIEDLDTTYRDILRSKTAGAFTDGRTSTEYRRERFSHLLQVHGIAPSEDYINRLLAIYQNSLGNSLRLKTGALQLLQRLKTLGKKVIVMTEGPQDAQEWTVSELGLRSYIDILITTNEIGKSKIDGLFPIVLDKYNIAALDIVYVGDNEQRDIFPARAAGIMTVLYDERSDCRFENAEVFRLNSLLKLKYLVG</sequence>
<dbReference type="InterPro" id="IPR023198">
    <property type="entry name" value="PGP-like_dom2"/>
</dbReference>
<dbReference type="SUPFAM" id="SSF56784">
    <property type="entry name" value="HAD-like"/>
    <property type="match status" value="1"/>
</dbReference>
<protein>
    <submittedName>
        <fullName evidence="4">HAD-like domain-containing protein</fullName>
    </submittedName>
</protein>
<dbReference type="Gene3D" id="1.10.150.240">
    <property type="entry name" value="Putative phosphatase, domain 2"/>
    <property type="match status" value="1"/>
</dbReference>
<comment type="caution">
    <text evidence="4">The sequence shown here is derived from an EMBL/GenBank/DDBJ whole genome shotgun (WGS) entry which is preliminary data.</text>
</comment>
<dbReference type="InterPro" id="IPR041492">
    <property type="entry name" value="HAD_2"/>
</dbReference>
<gene>
    <name evidence="4" type="ORF">C8Q69DRAFT_25422</name>
</gene>
<reference evidence="4 5" key="1">
    <citation type="journal article" date="2018" name="Front. Microbiol.">
        <title>Genomic and genetic insights into a cosmopolitan fungus, Paecilomyces variotii (Eurotiales).</title>
        <authorList>
            <person name="Urquhart A.S."/>
            <person name="Mondo S.J."/>
            <person name="Makela M.R."/>
            <person name="Hane J.K."/>
            <person name="Wiebenga A."/>
            <person name="He G."/>
            <person name="Mihaltcheva S."/>
            <person name="Pangilinan J."/>
            <person name="Lipzen A."/>
            <person name="Barry K."/>
            <person name="de Vries R.P."/>
            <person name="Grigoriev I.V."/>
            <person name="Idnurm A."/>
        </authorList>
    </citation>
    <scope>NUCLEOTIDE SEQUENCE [LARGE SCALE GENOMIC DNA]</scope>
    <source>
        <strain evidence="4 5">CBS 101075</strain>
    </source>
</reference>
<dbReference type="CDD" id="cd01427">
    <property type="entry name" value="HAD_like"/>
    <property type="match status" value="1"/>
</dbReference>
<evidence type="ECO:0000313" key="5">
    <source>
        <dbReference type="Proteomes" id="UP000283841"/>
    </source>
</evidence>
<dbReference type="GO" id="GO:0016791">
    <property type="term" value="F:phosphatase activity"/>
    <property type="evidence" value="ECO:0007669"/>
    <property type="project" value="TreeGrafter"/>
</dbReference>
<organism evidence="4 5">
    <name type="scientific">Byssochlamys spectabilis</name>
    <name type="common">Paecilomyces variotii</name>
    <dbReference type="NCBI Taxonomy" id="264951"/>
    <lineage>
        <taxon>Eukaryota</taxon>
        <taxon>Fungi</taxon>
        <taxon>Dikarya</taxon>
        <taxon>Ascomycota</taxon>
        <taxon>Pezizomycotina</taxon>
        <taxon>Eurotiomycetes</taxon>
        <taxon>Eurotiomycetidae</taxon>
        <taxon>Eurotiales</taxon>
        <taxon>Thermoascaceae</taxon>
        <taxon>Paecilomyces</taxon>
    </lineage>
</organism>
<dbReference type="InterPro" id="IPR036412">
    <property type="entry name" value="HAD-like_sf"/>
</dbReference>
<keyword evidence="2" id="KW-0378">Hydrolase</keyword>
<dbReference type="Proteomes" id="UP000283841">
    <property type="component" value="Unassembled WGS sequence"/>
</dbReference>
<dbReference type="PANTHER" id="PTHR46470:SF2">
    <property type="entry name" value="GLYCERALDEHYDE 3-PHOSPHATE PHOSPHATASE"/>
    <property type="match status" value="1"/>
</dbReference>
<dbReference type="GO" id="GO:0046872">
    <property type="term" value="F:metal ion binding"/>
    <property type="evidence" value="ECO:0007669"/>
    <property type="project" value="UniProtKB-KW"/>
</dbReference>
<proteinExistence type="predicted"/>
<evidence type="ECO:0000313" key="4">
    <source>
        <dbReference type="EMBL" id="RWQ99427.1"/>
    </source>
</evidence>
<dbReference type="STRING" id="264951.A0A443I5W7"/>
<dbReference type="RefSeq" id="XP_028489072.1">
    <property type="nucleotide sequence ID" value="XM_028626600.1"/>
</dbReference>
<keyword evidence="5" id="KW-1185">Reference proteome</keyword>
<dbReference type="InterPro" id="IPR023214">
    <property type="entry name" value="HAD_sf"/>
</dbReference>
<dbReference type="SFLD" id="SFLDS00003">
    <property type="entry name" value="Haloacid_Dehalogenase"/>
    <property type="match status" value="1"/>
</dbReference>
<dbReference type="PANTHER" id="PTHR46470">
    <property type="entry name" value="N-ACYLNEURAMINATE-9-PHOSPHATASE"/>
    <property type="match status" value="1"/>
</dbReference>
<dbReference type="Gene3D" id="3.40.50.1000">
    <property type="entry name" value="HAD superfamily/HAD-like"/>
    <property type="match status" value="1"/>
</dbReference>
<evidence type="ECO:0000256" key="1">
    <source>
        <dbReference type="ARBA" id="ARBA00022723"/>
    </source>
</evidence>
<dbReference type="GeneID" id="39595877"/>
<name>A0A443I5W7_BYSSP</name>
<dbReference type="AlphaFoldDB" id="A0A443I5W7"/>
<keyword evidence="1" id="KW-0479">Metal-binding</keyword>
<dbReference type="InterPro" id="IPR051400">
    <property type="entry name" value="HAD-like_hydrolase"/>
</dbReference>
<evidence type="ECO:0000256" key="2">
    <source>
        <dbReference type="ARBA" id="ARBA00022801"/>
    </source>
</evidence>
<dbReference type="VEuPathDB" id="FungiDB:C8Q69DRAFT_25422"/>
<keyword evidence="3" id="KW-0460">Magnesium</keyword>
<dbReference type="SFLD" id="SFLDG01129">
    <property type="entry name" value="C1.5:_HAD__Beta-PGM__Phosphata"/>
    <property type="match status" value="1"/>
</dbReference>
<dbReference type="Pfam" id="PF13419">
    <property type="entry name" value="HAD_2"/>
    <property type="match status" value="1"/>
</dbReference>
<dbReference type="EMBL" id="RCNU01000001">
    <property type="protein sequence ID" value="RWQ99427.1"/>
    <property type="molecule type" value="Genomic_DNA"/>
</dbReference>
<evidence type="ECO:0000256" key="3">
    <source>
        <dbReference type="ARBA" id="ARBA00022842"/>
    </source>
</evidence>